<comment type="caution">
    <text evidence="1">The sequence shown here is derived from an EMBL/GenBank/DDBJ whole genome shotgun (WGS) entry which is preliminary data.</text>
</comment>
<evidence type="ECO:0000313" key="1">
    <source>
        <dbReference type="EMBL" id="KAL3270174.1"/>
    </source>
</evidence>
<gene>
    <name evidence="1" type="ORF">HHI36_009231</name>
</gene>
<accession>A0ABD2MUU4</accession>
<dbReference type="AlphaFoldDB" id="A0ABD2MUU4"/>
<sequence>KLFTSPVLRSDDNDTLEPRSVKSVFQALYPYIEGNYLSKIGTIRHSVMPPWTKILSNINTTL</sequence>
<keyword evidence="2" id="KW-1185">Reference proteome</keyword>
<proteinExistence type="predicted"/>
<feature type="non-terminal residue" evidence="1">
    <location>
        <position position="1"/>
    </location>
</feature>
<organism evidence="1 2">
    <name type="scientific">Cryptolaemus montrouzieri</name>
    <dbReference type="NCBI Taxonomy" id="559131"/>
    <lineage>
        <taxon>Eukaryota</taxon>
        <taxon>Metazoa</taxon>
        <taxon>Ecdysozoa</taxon>
        <taxon>Arthropoda</taxon>
        <taxon>Hexapoda</taxon>
        <taxon>Insecta</taxon>
        <taxon>Pterygota</taxon>
        <taxon>Neoptera</taxon>
        <taxon>Endopterygota</taxon>
        <taxon>Coleoptera</taxon>
        <taxon>Polyphaga</taxon>
        <taxon>Cucujiformia</taxon>
        <taxon>Coccinelloidea</taxon>
        <taxon>Coccinellidae</taxon>
        <taxon>Scymninae</taxon>
        <taxon>Scymnini</taxon>
        <taxon>Cryptolaemus</taxon>
    </lineage>
</organism>
<dbReference type="Proteomes" id="UP001516400">
    <property type="component" value="Unassembled WGS sequence"/>
</dbReference>
<name>A0ABD2MUU4_9CUCU</name>
<evidence type="ECO:0000313" key="2">
    <source>
        <dbReference type="Proteomes" id="UP001516400"/>
    </source>
</evidence>
<dbReference type="EMBL" id="JABFTP020000021">
    <property type="protein sequence ID" value="KAL3270174.1"/>
    <property type="molecule type" value="Genomic_DNA"/>
</dbReference>
<feature type="non-terminal residue" evidence="1">
    <location>
        <position position="62"/>
    </location>
</feature>
<protein>
    <submittedName>
        <fullName evidence="1">Uncharacterized protein</fullName>
    </submittedName>
</protein>
<reference evidence="1 2" key="1">
    <citation type="journal article" date="2021" name="BMC Biol.">
        <title>Horizontally acquired antibacterial genes associated with adaptive radiation of ladybird beetles.</title>
        <authorList>
            <person name="Li H.S."/>
            <person name="Tang X.F."/>
            <person name="Huang Y.H."/>
            <person name="Xu Z.Y."/>
            <person name="Chen M.L."/>
            <person name="Du X.Y."/>
            <person name="Qiu B.Y."/>
            <person name="Chen P.T."/>
            <person name="Zhang W."/>
            <person name="Slipinski A."/>
            <person name="Escalona H.E."/>
            <person name="Waterhouse R.M."/>
            <person name="Zwick A."/>
            <person name="Pang H."/>
        </authorList>
    </citation>
    <scope>NUCLEOTIDE SEQUENCE [LARGE SCALE GENOMIC DNA]</scope>
    <source>
        <strain evidence="1">SYSU2018</strain>
    </source>
</reference>